<dbReference type="GO" id="GO:0030246">
    <property type="term" value="F:carbohydrate binding"/>
    <property type="evidence" value="ECO:0007669"/>
    <property type="project" value="InterPro"/>
</dbReference>
<evidence type="ECO:0000256" key="8">
    <source>
        <dbReference type="SAM" id="MobiDB-lite"/>
    </source>
</evidence>
<reference evidence="13 14" key="1">
    <citation type="submission" date="2019-08" db="EMBL/GenBank/DDBJ databases">
        <title>Bacillus genomes from the desert of Cuatro Cienegas, Coahuila.</title>
        <authorList>
            <person name="Olmedo-Alvarez G."/>
        </authorList>
    </citation>
    <scope>NUCLEOTIDE SEQUENCE [LARGE SCALE GENOMIC DNA]</scope>
    <source>
        <strain evidence="13 14">CH98b_3T</strain>
    </source>
</reference>
<evidence type="ECO:0000259" key="11">
    <source>
        <dbReference type="Pfam" id="PF13360"/>
    </source>
</evidence>
<feature type="signal peptide" evidence="9">
    <location>
        <begin position="1"/>
        <end position="17"/>
    </location>
</feature>
<dbReference type="Pfam" id="PF13620">
    <property type="entry name" value="CarboxypepD_reg"/>
    <property type="match status" value="6"/>
</dbReference>
<dbReference type="PROSITE" id="PS00136">
    <property type="entry name" value="SUBTILASE_ASP"/>
    <property type="match status" value="1"/>
</dbReference>
<evidence type="ECO:0000256" key="5">
    <source>
        <dbReference type="PIRSR" id="PIRSR615500-1"/>
    </source>
</evidence>
<dbReference type="Pfam" id="PF13360">
    <property type="entry name" value="PQQ_2"/>
    <property type="match status" value="2"/>
</dbReference>
<feature type="domain" description="Bacterial Ig" evidence="12">
    <location>
        <begin position="2925"/>
        <end position="3003"/>
    </location>
</feature>
<comment type="similarity">
    <text evidence="1 6 7">Belongs to the peptidase S8 family.</text>
</comment>
<dbReference type="Gene3D" id="2.60.40.10">
    <property type="entry name" value="Immunoglobulins"/>
    <property type="match status" value="2"/>
</dbReference>
<dbReference type="PROSITE" id="PS51892">
    <property type="entry name" value="SUBTILASE"/>
    <property type="match status" value="1"/>
</dbReference>
<dbReference type="SUPFAM" id="SSF49464">
    <property type="entry name" value="Carboxypeptidase regulatory domain-like"/>
    <property type="match status" value="8"/>
</dbReference>
<dbReference type="GO" id="GO:0004252">
    <property type="term" value="F:serine-type endopeptidase activity"/>
    <property type="evidence" value="ECO:0007669"/>
    <property type="project" value="UniProtKB-UniRule"/>
</dbReference>
<dbReference type="SUPFAM" id="SSF49478">
    <property type="entry name" value="Cna protein B-type domain"/>
    <property type="match status" value="1"/>
</dbReference>
<feature type="chain" id="PRO_5022743701" evidence="9">
    <location>
        <begin position="18"/>
        <end position="3491"/>
    </location>
</feature>
<dbReference type="Gene3D" id="2.40.128.630">
    <property type="match status" value="1"/>
</dbReference>
<dbReference type="InterPro" id="IPR011047">
    <property type="entry name" value="Quinoprotein_ADH-like_sf"/>
</dbReference>
<dbReference type="Gene3D" id="2.40.10.480">
    <property type="match status" value="1"/>
</dbReference>
<dbReference type="SUPFAM" id="SSF50998">
    <property type="entry name" value="Quinoprotein alcohol dehydrogenase-like"/>
    <property type="match status" value="2"/>
</dbReference>
<feature type="active site" description="Charge relay system" evidence="5 6">
    <location>
        <position position="461"/>
    </location>
</feature>
<evidence type="ECO:0000259" key="10">
    <source>
        <dbReference type="Pfam" id="PF00082"/>
    </source>
</evidence>
<dbReference type="Pfam" id="PF00082">
    <property type="entry name" value="Peptidase_S8"/>
    <property type="match status" value="1"/>
</dbReference>
<dbReference type="Pfam" id="PF17936">
    <property type="entry name" value="Big_6"/>
    <property type="match status" value="1"/>
</dbReference>
<dbReference type="InterPro" id="IPR015943">
    <property type="entry name" value="WD40/YVTN_repeat-like_dom_sf"/>
</dbReference>
<feature type="active site" description="Charge relay system" evidence="5 6">
    <location>
        <position position="244"/>
    </location>
</feature>
<dbReference type="GO" id="GO:0006508">
    <property type="term" value="P:proteolysis"/>
    <property type="evidence" value="ECO:0007669"/>
    <property type="project" value="UniProtKB-KW"/>
</dbReference>
<dbReference type="Gene3D" id="2.60.40.1120">
    <property type="entry name" value="Carboxypeptidase-like, regulatory domain"/>
    <property type="match status" value="12"/>
</dbReference>
<evidence type="ECO:0000256" key="6">
    <source>
        <dbReference type="PROSITE-ProRule" id="PRU01240"/>
    </source>
</evidence>
<dbReference type="InterPro" id="IPR008969">
    <property type="entry name" value="CarboxyPept-like_regulatory"/>
</dbReference>
<dbReference type="InterPro" id="IPR007253">
    <property type="entry name" value="Cell_wall-bd_2"/>
</dbReference>
<keyword evidence="3 6" id="KW-0378">Hydrolase</keyword>
<proteinExistence type="inferred from homology"/>
<dbReference type="InterPro" id="IPR013784">
    <property type="entry name" value="Carb-bd-like_fold"/>
</dbReference>
<dbReference type="Pfam" id="PF13715">
    <property type="entry name" value="CarbopepD_reg_2"/>
    <property type="match status" value="2"/>
</dbReference>
<evidence type="ECO:0000313" key="14">
    <source>
        <dbReference type="Proteomes" id="UP000324517"/>
    </source>
</evidence>
<feature type="domain" description="Pyrrolo-quinoline quinone repeat" evidence="11">
    <location>
        <begin position="832"/>
        <end position="955"/>
    </location>
</feature>
<evidence type="ECO:0000256" key="4">
    <source>
        <dbReference type="ARBA" id="ARBA00022825"/>
    </source>
</evidence>
<dbReference type="InterPro" id="IPR050131">
    <property type="entry name" value="Peptidase_S8_subtilisin-like"/>
</dbReference>
<dbReference type="Gene3D" id="3.40.50.12090">
    <property type="match status" value="2"/>
</dbReference>
<dbReference type="SMART" id="SM00564">
    <property type="entry name" value="PQQ"/>
    <property type="match status" value="7"/>
</dbReference>
<dbReference type="PROSITE" id="PS00138">
    <property type="entry name" value="SUBTILASE_SER"/>
    <property type="match status" value="1"/>
</dbReference>
<evidence type="ECO:0000256" key="3">
    <source>
        <dbReference type="ARBA" id="ARBA00022801"/>
    </source>
</evidence>
<dbReference type="Gene3D" id="2.130.10.10">
    <property type="entry name" value="YVTN repeat-like/Quinoprotein amine dehydrogenase"/>
    <property type="match status" value="1"/>
</dbReference>
<protein>
    <submittedName>
        <fullName evidence="13">S8 family serine peptidase</fullName>
    </submittedName>
</protein>
<feature type="region of interest" description="Disordered" evidence="8">
    <location>
        <begin position="34"/>
        <end position="60"/>
    </location>
</feature>
<dbReference type="Pfam" id="PF04122">
    <property type="entry name" value="CW_binding_2"/>
    <property type="match status" value="3"/>
</dbReference>
<evidence type="ECO:0000256" key="7">
    <source>
        <dbReference type="RuleBase" id="RU003355"/>
    </source>
</evidence>
<dbReference type="InterPro" id="IPR023827">
    <property type="entry name" value="Peptidase_S8_Asp-AS"/>
</dbReference>
<feature type="domain" description="Pyrrolo-quinoline quinone repeat" evidence="11">
    <location>
        <begin position="960"/>
        <end position="1037"/>
    </location>
</feature>
<organism evidence="13 14">
    <name type="scientific">Sutcliffiella horikoshii</name>
    <dbReference type="NCBI Taxonomy" id="79883"/>
    <lineage>
        <taxon>Bacteria</taxon>
        <taxon>Bacillati</taxon>
        <taxon>Bacillota</taxon>
        <taxon>Bacilli</taxon>
        <taxon>Bacillales</taxon>
        <taxon>Bacillaceae</taxon>
        <taxon>Sutcliffiella</taxon>
    </lineage>
</organism>
<dbReference type="InterPro" id="IPR013783">
    <property type="entry name" value="Ig-like_fold"/>
</dbReference>
<keyword evidence="9" id="KW-0732">Signal</keyword>
<dbReference type="PANTHER" id="PTHR43806">
    <property type="entry name" value="PEPTIDASE S8"/>
    <property type="match status" value="1"/>
</dbReference>
<evidence type="ECO:0000256" key="1">
    <source>
        <dbReference type="ARBA" id="ARBA00011073"/>
    </source>
</evidence>
<dbReference type="PROSITE" id="PS00137">
    <property type="entry name" value="SUBTILASE_HIS"/>
    <property type="match status" value="1"/>
</dbReference>
<dbReference type="InterPro" id="IPR015500">
    <property type="entry name" value="Peptidase_S8_subtilisin-rel"/>
</dbReference>
<dbReference type="Gene3D" id="3.40.50.200">
    <property type="entry name" value="Peptidase S8/S53 domain"/>
    <property type="match status" value="1"/>
</dbReference>
<dbReference type="InterPro" id="IPR036852">
    <property type="entry name" value="Peptidase_S8/S53_dom_sf"/>
</dbReference>
<feature type="active site" description="Charge relay system" evidence="5 6">
    <location>
        <position position="286"/>
    </location>
</feature>
<dbReference type="InterPro" id="IPR022398">
    <property type="entry name" value="Peptidase_S8_His-AS"/>
</dbReference>
<feature type="domain" description="Peptidase S8/S53" evidence="10">
    <location>
        <begin position="235"/>
        <end position="511"/>
    </location>
</feature>
<dbReference type="InterPro" id="IPR023828">
    <property type="entry name" value="Peptidase_S8_Ser-AS"/>
</dbReference>
<evidence type="ECO:0000259" key="12">
    <source>
        <dbReference type="Pfam" id="PF17936"/>
    </source>
</evidence>
<dbReference type="EMBL" id="VTET01000004">
    <property type="protein sequence ID" value="TYS72094.1"/>
    <property type="molecule type" value="Genomic_DNA"/>
</dbReference>
<dbReference type="InterPro" id="IPR000209">
    <property type="entry name" value="Peptidase_S8/S53_dom"/>
</dbReference>
<comment type="caution">
    <text evidence="13">The sequence shown here is derived from an EMBL/GenBank/DDBJ whole genome shotgun (WGS) entry which is preliminary data.</text>
</comment>
<keyword evidence="4 6" id="KW-0720">Serine protease</keyword>
<feature type="compositionally biased region" description="Basic and acidic residues" evidence="8">
    <location>
        <begin position="34"/>
        <end position="45"/>
    </location>
</feature>
<dbReference type="InterPro" id="IPR041498">
    <property type="entry name" value="Big_6"/>
</dbReference>
<dbReference type="Proteomes" id="UP000324517">
    <property type="component" value="Unassembled WGS sequence"/>
</dbReference>
<name>A0A5D4TDE6_9BACI</name>
<evidence type="ECO:0000256" key="9">
    <source>
        <dbReference type="SAM" id="SignalP"/>
    </source>
</evidence>
<keyword evidence="2 6" id="KW-0645">Protease</keyword>
<gene>
    <name evidence="13" type="ORF">FZC75_08940</name>
</gene>
<dbReference type="InterPro" id="IPR018391">
    <property type="entry name" value="PQQ_b-propeller_rpt"/>
</dbReference>
<accession>A0A5D4TDE6</accession>
<dbReference type="PRINTS" id="PR00723">
    <property type="entry name" value="SUBTILISIN"/>
</dbReference>
<evidence type="ECO:0000256" key="2">
    <source>
        <dbReference type="ARBA" id="ARBA00022670"/>
    </source>
</evidence>
<sequence length="3491" mass="379816">MIFLMLTSLLLPGLAGAQISEQTTESNILTVEEEKRLEKEREKNTENNIDGYKNEGTENGIPSLLDGIDLSSEPEYDKADFVMDGKVESDIINELDSEGTVNVIIRLEESVDMNELSATASAIEKRPDRIETVVGKLQSVAKDSQGKLMQQLQELEKEKMVSNIQSFWVINGLSATINKEALELIALREDVKRITLDREIQVPEVQVEETPPRLPEWGLEKIFAPRVWGEYKLQGEGIVVGIMDTGVKEDHEALEQNYRGRDGNHQYSWIDLSGHGYSSPKDGHGHGTHVAGSAVGGGAGEPIGVAPGAEWIAAKIFNDSGGTTASAIHQAFEWFLAPGGDPSKAPHVVNNSWGSADTYRTEFLEGVRAWVAAGIFPLFAAGNDGPGAQTIGSPGSFPESFAIGASDKNDQIASFSSRGPVSWPDENGEQVRYVKPQVTAPGHQIYSAWPDGGYNTISGTSMATPHVAGAIALILQSQPDLTIDEVADLLERTARTEGHMGTIPNDNYGYGIVNVYQAVTEAAYAGEVQGTLKDKEGNPIPGEIVLPKEKLRVEVGEDGQFNFKVREGKHEVVVDSFGFHPLKETMEVEKGSVVDKAWTLEKAERFNVEGSVKDSEGNPVPYAYVRVVDTPLQTVRTNTEGTFFIGSIPENEYTIVVNGKGIKQKSQTIEVTKDVTVNFEVVFTNVTALDDWATSKNNFSRNAVTNAEVDAENLEASWFYPTNGQVLFNSPVIAEGKVVFTTERGYVEVVDQRTGEELWSIRTGSTNRSTPTVVDGVVYVAGGGDRKIYAIDLESGMTKWTANVEFPAIYESPIYHEGVLYITSYMDQNAKAVALDAENGVKLWEKSVGDGSFFGAAIGEGLLYVGTYDSKHISALSLSDGSEQWKVTMDNQGFAASPVYVDGVVYAVSTNFSNGSGTLIAFDAASGNQLWSASGIGDTQAGSPIVYDDLVIIGSAVNPVIKAFNRTSGELVWETDNGSTMVNSGAVSGNGYLFVADLSSNLHVYDVFTGDKLHTYQLKNISTTGVAITDGQVVVGDHSGVSSFEAPGMLSGSVTDANGEPVQAKITIIETGKSTEADENGNFSLSSPPGTYKVKVAYYGLKQVVETVTFVSGYQMQKDFELDSAVKGSLSGDVKDKRSGLALEGVSISILDTPLEVSTGNDGKFDFSEVYEGTYNVQFSMAGYVDQVLEVTIKAGEITALPFEMTPVDVVVLDDYDGEIVQFLNNNNIPAEERGWDVVDELGSYQVLYMNGAYTSMGERPGEEKFEALISSAEENGVSVVFADTWGISYGSLRHLWEFRGDPAQYNSDYNSATVRLRVNENHPILEGLEEDTNYDLHQNGDFVWFNQYSGRHLATVGSTRVGFVGSGVAYKGVSEDSAHLLLSTHAASPWVSPFNGWLPVQQQILLNGINYVMDAEFGVVSGSVIDGEGNPLDVSVEVVETGVTTQSNGGSYELFHDEGTYKVAFRKAGYATQEVDVVFVNGKPVMENITMGVSNSGTIAGQVTNKITGQAIPYVEINLYDQENNLVSEEVSSVNGAYEITGLDEAVYTLKIVLRDHVTYSQTVEVASEPIQLNIELYPSPDVGVIGDTTSGSLKGLLEENGIEATNYSNISNILPELSELDVVFFNDQSTTSVTLQVLEEFLAEADKQEVSVVFGDTYWTGSGLNHLVNRFQDPESRTTHRDYSSSAGYEVIEENPIFGDLKPGDFVDILLPNRSDVASFEGYSGYPIAHIKHEANEDVHGLGIGYKPRTATSMELLMGGHGMSFTHDSRHYTENGKEIFINALLWAAYVEYNVIEGYITDKEGNPLYANVQVKDEGLSAWTDPETGFFTIAALDGDYELEIDSFAYQTHTKSVTVDESLEPFTVEMTLQENIGSLEGKFFDENTLEGIEGVHIEVKDFPREGTTNISGEFSIEHFVPGTYSLVVKKDGYVQQELEIEIKADETTVLERKMKPSPKVGVIVDGQLTSVVKLKDYLTPRGYIVEDLYYSDLDRIGEYDLIFANSDYNNSLNPEKQVFLDFVKELDRTETPVIWTGNGGPRGSIRFLVDYLGDPATERMGSVPSSQNTLTATILEDHPLFEGVKRDENGQFTFASRYYHGFEGYTGETIATVSHPGQGELGSFVAYGGRTLNSVEVLLSNMTFGYGFTDSGYFDESRERIVNNALTWALDNKEPLVGELHGQVNNNFDRGVSSVITVEETGYTFQTELDGSFFLGLDTGTYTLNVEAFGHESESFTVDVERGESKEQTFVIKSENAGLIKGHVKAEDTDNGIEGARIQLEGTPLETTTDSEGYYELQAPTGEYQVRVTANGYTPEVVTFEVENEEEVTVDFTLGISEKIAVIGTNLNNNRLLPMLEQQGYEAVAWLNSNTDQLMEELSEYALIIFNDRHTSTMPEAKFKEFLDLADEYGISTIFTSQYAGGTIRDLSNFYDDPASVTQGFSPGHINYTVVAEHPIFTGYQVGDVIRIADNGTSNQQWSYFTDYSGTTLADLTHDDNGKLGEGVAYKFSTANSVHVLLGSLHTGSYGNPDQRWTTDAKRIFTNAIDWAISASLGEIVGTIEDMEGEPISGATVTIESESMTTQSNSEGKYRLGVGTGSYEVKVQAYGFAPQTKNVEIEELGQAVELNFEMERTDRMSLSGHITDLEGNGLEGAIVTLSEKTGAYEESQETNETGAYQFDELIAGEYILEIKVNGYQTITQEVVIEEGENVELDFKLSDFNIAVLGDVKTTLTDFFNENGFAAQKRDWDIVDDVFNYEVIIINTKDGTEEQINKLIEESDKHETSLVFVDTWGVDGSIQLLEKAFGNPTLAEHGYNEGAVYVNVQKNNDIFSGFDGDQIKVHSEKSPYATFENYEGIILAGLTVDGEDKGATIAYDFRGENHMQLLLSTYAVTNMISPAQGWTEQGKQLYLQAIEWAKDGVQELPAAPIADEKEIISTDGNVMITGTAEYRSTVTIHHGDEVLATATPEKDGSFSVEISGLEDNKYELELKANNFSGEVAAEKKVFVIVDSESPQLEVTSPVDNMVIGKEVVDVTGTVTEANLERILVNGEEVEVEERGEFSTRIILEEGTHTVVIEASDLVGNVTTVERTVTVNLSSPVITDLAPFTDMYVKPGDKVEVSFRSEAEGGTASYSIKLPAQVSVQSSSNAMEEIEPGVYKGTWTVPSNIDLHGAIIEVELLDVSGNRVVQEAAGKLFISKDAINRIFGATKYHTAIEISKNGWSNSDTVVLARSDNYADALAGVPLAHKHGAPILLTSTEKLPSEVLDEIIRLGASNVVVLGGKKAISDNVVTALEKEGIEVSRIAGANLFETASLIADHVVPNGSEKAVVVNGRHFPDALSIASYAARDGVPILLTDAHALPSSTADALGELGVTNSIVIGGTAVVSDEVMENIPGAVRISGKDKYETNIEVAKAFNVNSQNMYVATGNSFADALTGSALAAKHNSGILLVGNKVPSVLTSYLNENEVNKLTIFGGTVAVSEEVASELEKLIR</sequence>
<dbReference type="SUPFAM" id="SSF52743">
    <property type="entry name" value="Subtilisin-like"/>
    <property type="match status" value="1"/>
</dbReference>
<dbReference type="SUPFAM" id="SSF49452">
    <property type="entry name" value="Starch-binding domain-like"/>
    <property type="match status" value="3"/>
</dbReference>
<dbReference type="Pfam" id="PF09136">
    <property type="entry name" value="Glucodextran_B"/>
    <property type="match status" value="1"/>
</dbReference>
<dbReference type="PANTHER" id="PTHR43806:SF67">
    <property type="entry name" value="EGF-LIKE DOMAIN-CONTAINING PROTEIN"/>
    <property type="match status" value="1"/>
</dbReference>
<dbReference type="InterPro" id="IPR002372">
    <property type="entry name" value="PQQ_rpt_dom"/>
</dbReference>
<evidence type="ECO:0000313" key="13">
    <source>
        <dbReference type="EMBL" id="TYS72094.1"/>
    </source>
</evidence>